<reference evidence="2" key="2">
    <citation type="submission" date="2015-06" db="UniProtKB">
        <authorList>
            <consortium name="EnsemblMetazoa"/>
        </authorList>
    </citation>
    <scope>IDENTIFICATION</scope>
</reference>
<evidence type="ECO:0000313" key="3">
    <source>
        <dbReference type="Proteomes" id="UP000015102"/>
    </source>
</evidence>
<dbReference type="STRING" id="36166.T1GC12"/>
<reference evidence="3" key="1">
    <citation type="submission" date="2013-02" db="EMBL/GenBank/DDBJ databases">
        <authorList>
            <person name="Hughes D."/>
        </authorList>
    </citation>
    <scope>NUCLEOTIDE SEQUENCE</scope>
    <source>
        <strain>Durham</strain>
        <strain evidence="3">NC isolate 2 -- Noor lab</strain>
    </source>
</reference>
<dbReference type="EnsemblMetazoa" id="MESCA000807-RA">
    <property type="protein sequence ID" value="MESCA000807-PA"/>
    <property type="gene ID" value="MESCA000807"/>
</dbReference>
<evidence type="ECO:0000313" key="2">
    <source>
        <dbReference type="EnsemblMetazoa" id="MESCA000807-PA"/>
    </source>
</evidence>
<protein>
    <submittedName>
        <fullName evidence="2">Uncharacterized protein</fullName>
    </submittedName>
</protein>
<accession>T1GC12</accession>
<dbReference type="HOGENOM" id="CLU_2549519_0_0_1"/>
<sequence>MTIYNINVKPLLPFRSYLHLPPEIVQATLKDPARPETRRPRRITTPRSDSNKTSEDSSNYRCEPGDVDKKRNVGSGDSNLEKI</sequence>
<organism evidence="2 3">
    <name type="scientific">Megaselia scalaris</name>
    <name type="common">Humpbacked fly</name>
    <name type="synonym">Phora scalaris</name>
    <dbReference type="NCBI Taxonomy" id="36166"/>
    <lineage>
        <taxon>Eukaryota</taxon>
        <taxon>Metazoa</taxon>
        <taxon>Ecdysozoa</taxon>
        <taxon>Arthropoda</taxon>
        <taxon>Hexapoda</taxon>
        <taxon>Insecta</taxon>
        <taxon>Pterygota</taxon>
        <taxon>Neoptera</taxon>
        <taxon>Endopterygota</taxon>
        <taxon>Diptera</taxon>
        <taxon>Brachycera</taxon>
        <taxon>Muscomorpha</taxon>
        <taxon>Platypezoidea</taxon>
        <taxon>Phoridae</taxon>
        <taxon>Megaseliini</taxon>
        <taxon>Megaselia</taxon>
    </lineage>
</organism>
<proteinExistence type="predicted"/>
<keyword evidence="3" id="KW-1185">Reference proteome</keyword>
<name>T1GC12_MEGSC</name>
<dbReference type="EMBL" id="CAQQ02176124">
    <property type="status" value="NOT_ANNOTATED_CDS"/>
    <property type="molecule type" value="Genomic_DNA"/>
</dbReference>
<evidence type="ECO:0000256" key="1">
    <source>
        <dbReference type="SAM" id="MobiDB-lite"/>
    </source>
</evidence>
<dbReference type="Proteomes" id="UP000015102">
    <property type="component" value="Unassembled WGS sequence"/>
</dbReference>
<feature type="region of interest" description="Disordered" evidence="1">
    <location>
        <begin position="28"/>
        <end position="83"/>
    </location>
</feature>
<dbReference type="AlphaFoldDB" id="T1GC12"/>